<proteinExistence type="predicted"/>
<dbReference type="Proteomes" id="UP001362999">
    <property type="component" value="Unassembled WGS sequence"/>
</dbReference>
<evidence type="ECO:0000256" key="1">
    <source>
        <dbReference type="SAM" id="Phobius"/>
    </source>
</evidence>
<keyword evidence="1" id="KW-0812">Transmembrane</keyword>
<name>A0AAW0E7D9_9AGAR</name>
<dbReference type="EMBL" id="JAWWNJ010000020">
    <property type="protein sequence ID" value="KAK7034938.1"/>
    <property type="molecule type" value="Genomic_DNA"/>
</dbReference>
<evidence type="ECO:0000313" key="2">
    <source>
        <dbReference type="EMBL" id="KAK7001241.1"/>
    </source>
</evidence>
<protein>
    <submittedName>
        <fullName evidence="4">Uncharacterized protein</fullName>
    </submittedName>
</protein>
<dbReference type="AlphaFoldDB" id="A0AAW0E7D9"/>
<keyword evidence="5" id="KW-1185">Reference proteome</keyword>
<gene>
    <name evidence="4" type="ORF">R3P38DRAFT_2835972</name>
    <name evidence="3" type="ORF">R3P38DRAFT_2912056</name>
    <name evidence="2" type="ORF">R3P38DRAFT_3050447</name>
</gene>
<reference evidence="4 5" key="1">
    <citation type="journal article" date="2024" name="J Genomics">
        <title>Draft genome sequencing and assembly of Favolaschia claudopus CIRM-BRFM 2984 isolated from oak limbs.</title>
        <authorList>
            <person name="Navarro D."/>
            <person name="Drula E."/>
            <person name="Chaduli D."/>
            <person name="Cazenave R."/>
            <person name="Ahrendt S."/>
            <person name="Wang J."/>
            <person name="Lipzen A."/>
            <person name="Daum C."/>
            <person name="Barry K."/>
            <person name="Grigoriev I.V."/>
            <person name="Favel A."/>
            <person name="Rosso M.N."/>
            <person name="Martin F."/>
        </authorList>
    </citation>
    <scope>NUCLEOTIDE SEQUENCE [LARGE SCALE GENOMIC DNA]</scope>
    <source>
        <strain evidence="4 5">CIRM-BRFM 2984</strain>
    </source>
</reference>
<keyword evidence="1" id="KW-0472">Membrane</keyword>
<keyword evidence="1" id="KW-1133">Transmembrane helix</keyword>
<evidence type="ECO:0000313" key="5">
    <source>
        <dbReference type="Proteomes" id="UP001362999"/>
    </source>
</evidence>
<organism evidence="4 5">
    <name type="scientific">Favolaschia claudopus</name>
    <dbReference type="NCBI Taxonomy" id="2862362"/>
    <lineage>
        <taxon>Eukaryota</taxon>
        <taxon>Fungi</taxon>
        <taxon>Dikarya</taxon>
        <taxon>Basidiomycota</taxon>
        <taxon>Agaricomycotina</taxon>
        <taxon>Agaricomycetes</taxon>
        <taxon>Agaricomycetidae</taxon>
        <taxon>Agaricales</taxon>
        <taxon>Marasmiineae</taxon>
        <taxon>Mycenaceae</taxon>
        <taxon>Favolaschia</taxon>
    </lineage>
</organism>
<dbReference type="EMBL" id="JAWWNJ010000003">
    <property type="protein sequence ID" value="KAK7059351.1"/>
    <property type="molecule type" value="Genomic_DNA"/>
</dbReference>
<accession>A0AAW0E7D9</accession>
<sequence>MDFETGLAILNLLFRDSLNLPVFLFIWVHNGGDLVLALVPAGSMFCLFLTGTRLRYCSACDLFFCGLSWCFF</sequence>
<evidence type="ECO:0000313" key="3">
    <source>
        <dbReference type="EMBL" id="KAK7034938.1"/>
    </source>
</evidence>
<feature type="transmembrane region" description="Helical" evidence="1">
    <location>
        <begin position="20"/>
        <end position="49"/>
    </location>
</feature>
<evidence type="ECO:0000313" key="4">
    <source>
        <dbReference type="EMBL" id="KAK7059351.1"/>
    </source>
</evidence>
<comment type="caution">
    <text evidence="4">The sequence shown here is derived from an EMBL/GenBank/DDBJ whole genome shotgun (WGS) entry which is preliminary data.</text>
</comment>
<dbReference type="EMBL" id="JAWWNJ010000084">
    <property type="protein sequence ID" value="KAK7001241.1"/>
    <property type="molecule type" value="Genomic_DNA"/>
</dbReference>
<feature type="non-terminal residue" evidence="4">
    <location>
        <position position="72"/>
    </location>
</feature>